<reference evidence="4" key="1">
    <citation type="submission" date="2018-06" db="EMBL/GenBank/DDBJ databases">
        <authorList>
            <person name="Zhirakovskaya E."/>
        </authorList>
    </citation>
    <scope>NUCLEOTIDE SEQUENCE</scope>
</reference>
<keyword evidence="3" id="KW-0233">DNA recombination</keyword>
<evidence type="ECO:0000313" key="4">
    <source>
        <dbReference type="EMBL" id="VAX34843.1"/>
    </source>
</evidence>
<proteinExistence type="predicted"/>
<dbReference type="PANTHER" id="PTHR33217">
    <property type="entry name" value="TRANSPOSASE FOR INSERTION SEQUENCE ELEMENT IS1081"/>
    <property type="match status" value="1"/>
</dbReference>
<name>A0A3B1DDC1_9ZZZZ</name>
<dbReference type="AlphaFoldDB" id="A0A3B1DDC1"/>
<evidence type="ECO:0008006" key="5">
    <source>
        <dbReference type="Google" id="ProtNLM"/>
    </source>
</evidence>
<dbReference type="InterPro" id="IPR001207">
    <property type="entry name" value="Transposase_mutator"/>
</dbReference>
<keyword evidence="2" id="KW-0238">DNA-binding</keyword>
<accession>A0A3B1DDC1</accession>
<dbReference type="PANTHER" id="PTHR33217:SF7">
    <property type="entry name" value="TRANSPOSASE FOR INSERTION SEQUENCE ELEMENT IS1081"/>
    <property type="match status" value="1"/>
</dbReference>
<keyword evidence="1" id="KW-0815">Transposition</keyword>
<gene>
    <name evidence="4" type="ORF">MNBD_UNCLBAC01-1468</name>
</gene>
<dbReference type="GO" id="GO:0003677">
    <property type="term" value="F:DNA binding"/>
    <property type="evidence" value="ECO:0007669"/>
    <property type="project" value="UniProtKB-KW"/>
</dbReference>
<evidence type="ECO:0000256" key="1">
    <source>
        <dbReference type="ARBA" id="ARBA00022578"/>
    </source>
</evidence>
<protein>
    <recommendedName>
        <fullName evidence="5">Mobile element protein</fullName>
    </recommendedName>
</protein>
<dbReference type="GO" id="GO:0004803">
    <property type="term" value="F:transposase activity"/>
    <property type="evidence" value="ECO:0007669"/>
    <property type="project" value="InterPro"/>
</dbReference>
<evidence type="ECO:0000256" key="2">
    <source>
        <dbReference type="ARBA" id="ARBA00023125"/>
    </source>
</evidence>
<dbReference type="Pfam" id="PF00872">
    <property type="entry name" value="Transposase_mut"/>
    <property type="match status" value="1"/>
</dbReference>
<evidence type="ECO:0000256" key="3">
    <source>
        <dbReference type="ARBA" id="ARBA00023172"/>
    </source>
</evidence>
<sequence length="320" mass="37827">MYSVKMVEYVAYMYLRCMSFNQVISILGAYYEKDVFTKDRLIDHIEKVADNVPNNEQISQWLKPKRSGYYALDGTWLKYRGRDIVLLILLDVKTLDIVAYQIALTESTETYTKLIQKALLEISDGIKGLFCDGDPDLLKALKNHFPKAPIQLCVFHKYTRVNQLVPFVRPKTELDKQIKERVEKILFATTKKIAVDELKDLEQFAKEHQGYDKLKKVIGILKRNFKLLLTHFENPEMSPYNNVLEGFNHVIKRRTRLMKGFKKPINITRWLKLLMLDWRFHILKETIFKSRRNKSPLQLAEAILPSDKIYNWITFIRKNY</sequence>
<dbReference type="EMBL" id="UOGJ01000010">
    <property type="protein sequence ID" value="VAX34843.1"/>
    <property type="molecule type" value="Genomic_DNA"/>
</dbReference>
<dbReference type="GO" id="GO:0006313">
    <property type="term" value="P:DNA transposition"/>
    <property type="evidence" value="ECO:0007669"/>
    <property type="project" value="InterPro"/>
</dbReference>
<organism evidence="4">
    <name type="scientific">hydrothermal vent metagenome</name>
    <dbReference type="NCBI Taxonomy" id="652676"/>
    <lineage>
        <taxon>unclassified sequences</taxon>
        <taxon>metagenomes</taxon>
        <taxon>ecological metagenomes</taxon>
    </lineage>
</organism>